<feature type="domain" description="HD" evidence="1">
    <location>
        <begin position="240"/>
        <end position="362"/>
    </location>
</feature>
<evidence type="ECO:0000313" key="3">
    <source>
        <dbReference type="EMBL" id="CUN26183.1"/>
    </source>
</evidence>
<dbReference type="SMART" id="SM00471">
    <property type="entry name" value="HDc"/>
    <property type="match status" value="2"/>
</dbReference>
<dbReference type="AlphaFoldDB" id="A0A173VG87"/>
<feature type="domain" description="HD-GYP" evidence="2">
    <location>
        <begin position="218"/>
        <end position="403"/>
    </location>
</feature>
<dbReference type="Pfam" id="PF13487">
    <property type="entry name" value="HD_5"/>
    <property type="match status" value="2"/>
</dbReference>
<proteinExistence type="predicted"/>
<feature type="domain" description="HD-GYP" evidence="2">
    <location>
        <begin position="5"/>
        <end position="201"/>
    </location>
</feature>
<organism evidence="3 4">
    <name type="scientific">Roseburia intestinalis</name>
    <dbReference type="NCBI Taxonomy" id="166486"/>
    <lineage>
        <taxon>Bacteria</taxon>
        <taxon>Bacillati</taxon>
        <taxon>Bacillota</taxon>
        <taxon>Clostridia</taxon>
        <taxon>Lachnospirales</taxon>
        <taxon>Lachnospiraceae</taxon>
        <taxon>Roseburia</taxon>
    </lineage>
</organism>
<reference evidence="3 4" key="1">
    <citation type="submission" date="2015-09" db="EMBL/GenBank/DDBJ databases">
        <authorList>
            <consortium name="Pathogen Informatics"/>
        </authorList>
    </citation>
    <scope>NUCLEOTIDE SEQUENCE [LARGE SCALE GENOMIC DNA]</scope>
    <source>
        <strain evidence="3 4">2789STDY5834960</strain>
    </source>
</reference>
<dbReference type="OrthoDB" id="9804747at2"/>
<gene>
    <name evidence="3" type="primary">rpfG_8</name>
    <name evidence="3" type="ORF">ERS852572_02968</name>
</gene>
<dbReference type="PROSITE" id="PS51832">
    <property type="entry name" value="HD_GYP"/>
    <property type="match status" value="2"/>
</dbReference>
<dbReference type="PaxDb" id="166486-ERS852572_02968"/>
<evidence type="ECO:0000313" key="4">
    <source>
        <dbReference type="Proteomes" id="UP000095350"/>
    </source>
</evidence>
<dbReference type="CDD" id="cd00077">
    <property type="entry name" value="HDc"/>
    <property type="match status" value="2"/>
</dbReference>
<dbReference type="PROSITE" id="PS51831">
    <property type="entry name" value="HD"/>
    <property type="match status" value="1"/>
</dbReference>
<dbReference type="SUPFAM" id="SSF109604">
    <property type="entry name" value="HD-domain/PDEase-like"/>
    <property type="match status" value="2"/>
</dbReference>
<dbReference type="PANTHER" id="PTHR43155">
    <property type="entry name" value="CYCLIC DI-GMP PHOSPHODIESTERASE PA4108-RELATED"/>
    <property type="match status" value="1"/>
</dbReference>
<dbReference type="PANTHER" id="PTHR43155:SF1">
    <property type="entry name" value="3'3'-CGAMP-SPECIFIC PHOSPHODIESTERASE 1"/>
    <property type="match status" value="1"/>
</dbReference>
<dbReference type="Gene3D" id="1.10.3210.10">
    <property type="entry name" value="Hypothetical protein af1432"/>
    <property type="match status" value="2"/>
</dbReference>
<dbReference type="EMBL" id="CYXZ01000025">
    <property type="protein sequence ID" value="CUN26183.1"/>
    <property type="molecule type" value="Genomic_DNA"/>
</dbReference>
<dbReference type="InterPro" id="IPR037522">
    <property type="entry name" value="HD_GYP_dom"/>
</dbReference>
<keyword evidence="3" id="KW-0378">Hydrolase</keyword>
<dbReference type="RefSeq" id="WP_055195391.1">
    <property type="nucleotide sequence ID" value="NZ_CABIYH010000025.1"/>
</dbReference>
<dbReference type="STRING" id="166486.ERS852572_02968"/>
<protein>
    <submittedName>
        <fullName evidence="3">Cyclic di-GMP phosphodiesterase response regulator RpfG</fullName>
        <ecNumber evidence="3">3.1.4.52</ecNumber>
    </submittedName>
</protein>
<dbReference type="InterPro" id="IPR003607">
    <property type="entry name" value="HD/PDEase_dom"/>
</dbReference>
<dbReference type="InterPro" id="IPR006674">
    <property type="entry name" value="HD_domain"/>
</dbReference>
<dbReference type="GO" id="GO:0071111">
    <property type="term" value="F:cyclic-guanylate-specific phosphodiesterase activity"/>
    <property type="evidence" value="ECO:0007669"/>
    <property type="project" value="UniProtKB-EC"/>
</dbReference>
<name>A0A173VG87_9FIRM</name>
<accession>A0A173VG87</accession>
<dbReference type="Proteomes" id="UP000095350">
    <property type="component" value="Unassembled WGS sequence"/>
</dbReference>
<dbReference type="EC" id="3.1.4.52" evidence="3"/>
<evidence type="ECO:0000259" key="2">
    <source>
        <dbReference type="PROSITE" id="PS51832"/>
    </source>
</evidence>
<sequence>MELDIIGLLGACSYALDCVEAELTHVATKHGKRVAYMSVCTAQKMGITGDALQDLAACSLLHDNALTQYIHEEFHNDLTKNNTENITSKQLGIHCIYGEENLKMYPFLTDVKNVILYHHENADGSGPFGKTWEEIPLFARIIHLCDILDAFCRTPVFDDAVWQRAKDYLLKNKGTKFDTACVDAFLEVFGQEHFLSLGDADLEERLWNIVPRKKRDLSDEMCKNFANLFAKIIDYKSEFTSRHSLGVAENAARLSTYLGDDEETVLKMYLAGALHDIGKAAIGNDILEKPGRLTDEEFSKMKNHAGYTYLILSQAEGMEDIRDWAALHHEKLDGTGYPFGKTADELNRQERIMACIDIYQALTESRPYKSGMTHEAACEILENMVQKGWIDGEITEQIKKCFA</sequence>
<evidence type="ECO:0000259" key="1">
    <source>
        <dbReference type="PROSITE" id="PS51831"/>
    </source>
</evidence>